<name>A0AA36DH81_9BILA</name>
<dbReference type="Proteomes" id="UP001177023">
    <property type="component" value="Unassembled WGS sequence"/>
</dbReference>
<dbReference type="Gene3D" id="1.10.10.750">
    <property type="entry name" value="Ypt/Rab-GAP domain of gyp1p, domain 1"/>
    <property type="match status" value="1"/>
</dbReference>
<organism evidence="7 8">
    <name type="scientific">Mesorhabditis spiculigera</name>
    <dbReference type="NCBI Taxonomy" id="96644"/>
    <lineage>
        <taxon>Eukaryota</taxon>
        <taxon>Metazoa</taxon>
        <taxon>Ecdysozoa</taxon>
        <taxon>Nematoda</taxon>
        <taxon>Chromadorea</taxon>
        <taxon>Rhabditida</taxon>
        <taxon>Rhabditina</taxon>
        <taxon>Rhabditomorpha</taxon>
        <taxon>Rhabditoidea</taxon>
        <taxon>Rhabditidae</taxon>
        <taxon>Mesorhabditinae</taxon>
        <taxon>Mesorhabditis</taxon>
    </lineage>
</organism>
<protein>
    <submittedName>
        <fullName evidence="7">Uncharacterized protein</fullName>
    </submittedName>
</protein>
<proteinExistence type="inferred from homology"/>
<comment type="subcellular location">
    <subcellularLocation>
        <location evidence="1">Membrane</location>
        <topology evidence="1">Multi-pass membrane protein</topology>
    </subcellularLocation>
</comment>
<dbReference type="GO" id="GO:0098852">
    <property type="term" value="C:lytic vacuole membrane"/>
    <property type="evidence" value="ECO:0007669"/>
    <property type="project" value="UniProtKB-ARBA"/>
</dbReference>
<evidence type="ECO:0000313" key="7">
    <source>
        <dbReference type="EMBL" id="CAJ0587590.1"/>
    </source>
</evidence>
<evidence type="ECO:0000256" key="4">
    <source>
        <dbReference type="ARBA" id="ARBA00023136"/>
    </source>
</evidence>
<keyword evidence="2 6" id="KW-0812">Transmembrane</keyword>
<dbReference type="Pfam" id="PF04193">
    <property type="entry name" value="PQ-loop"/>
    <property type="match status" value="2"/>
</dbReference>
<evidence type="ECO:0000313" key="8">
    <source>
        <dbReference type="Proteomes" id="UP001177023"/>
    </source>
</evidence>
<dbReference type="Gene3D" id="1.20.1280.290">
    <property type="match status" value="2"/>
</dbReference>
<evidence type="ECO:0000256" key="6">
    <source>
        <dbReference type="SAM" id="Phobius"/>
    </source>
</evidence>
<evidence type="ECO:0000256" key="3">
    <source>
        <dbReference type="ARBA" id="ARBA00022989"/>
    </source>
</evidence>
<keyword evidence="8" id="KW-1185">Reference proteome</keyword>
<dbReference type="GO" id="GO:0015174">
    <property type="term" value="F:basic amino acid transmembrane transporter activity"/>
    <property type="evidence" value="ECO:0007669"/>
    <property type="project" value="UniProtKB-ARBA"/>
</dbReference>
<feature type="transmembrane region" description="Helical" evidence="6">
    <location>
        <begin position="424"/>
        <end position="446"/>
    </location>
</feature>
<dbReference type="FunFam" id="1.20.1280.290:FF:000009">
    <property type="entry name" value="PQ loop repeat family protein"/>
    <property type="match status" value="1"/>
</dbReference>
<dbReference type="EMBL" id="CATQJA010002710">
    <property type="protein sequence ID" value="CAJ0587590.1"/>
    <property type="molecule type" value="Genomic_DNA"/>
</dbReference>
<accession>A0AA36DH81</accession>
<comment type="caution">
    <text evidence="7">The sequence shown here is derived from an EMBL/GenBank/DDBJ whole genome shotgun (WGS) entry which is preliminary data.</text>
</comment>
<feature type="non-terminal residue" evidence="7">
    <location>
        <position position="1"/>
    </location>
</feature>
<sequence>MANFRQQYISKLVGQEQEANLSDLSKLLDPGKDFDMAKIREFTWRFKIPTSHRREIWMILLNVVPHYRVNDEDMKKCREEEAQAIFDCLRHTGMLQSSSQFVRPWGKKPNFFPDDLPTGVNFKSSEEAPSSVDLAMMLLLAEGNISERSLIKLYHPYYYQVTDHVLFVCEQKNWRDAFHLSRGVIELMRKTYPNDEAVMNTILEIHNKLTRQIALNAALVERKIFGGFPIRHWLLGGGAGLISTPRALQWFWDKLLTGESTRILMQHLIVEFLVTIDRKFGDDLKAAYSYRLTEEGNIRIVKRALEEVQKTGGRKSTTEVKRRFISIPMRDFGALTAKEDINCTHGIQWIHNYFGDCVDNEIKLVGFAVGLVSLVLWMLPMVPQFLQNYKNKSCEGLTLAFLLSWIIGDTCNAVGAVLTDQQSIQQITGFIYVVQDILVATQYTYYTRIYQKLGPSRRTVSGSTATLSCIAIASIGSYCLLGTTLARQESSVFRQERSVSRVLEATTATISAVSERRLGAPDWWPIFESYTDLAGYIIGCVASVIYCVGRIPQLIYNYKRKSCDGLSPAMFYITVAANFTYGLSVMLACTGWHYFWRHLPWIAGAVGWGFLDFLAIMQLFQYRKMAAEDHHRDRDSLLEHADDDE</sequence>
<dbReference type="InterPro" id="IPR051415">
    <property type="entry name" value="LAAT-1"/>
</dbReference>
<gene>
    <name evidence="7" type="ORF">MSPICULIGERA_LOCUS25549</name>
</gene>
<feature type="transmembrane region" description="Helical" evidence="6">
    <location>
        <begin position="467"/>
        <end position="486"/>
    </location>
</feature>
<dbReference type="InterPro" id="IPR006603">
    <property type="entry name" value="PQ-loop_rpt"/>
</dbReference>
<feature type="transmembrane region" description="Helical" evidence="6">
    <location>
        <begin position="601"/>
        <end position="620"/>
    </location>
</feature>
<evidence type="ECO:0000256" key="1">
    <source>
        <dbReference type="ARBA" id="ARBA00004141"/>
    </source>
</evidence>
<feature type="transmembrane region" description="Helical" evidence="6">
    <location>
        <begin position="398"/>
        <end position="418"/>
    </location>
</feature>
<evidence type="ECO:0000256" key="2">
    <source>
        <dbReference type="ARBA" id="ARBA00022692"/>
    </source>
</evidence>
<keyword evidence="3 6" id="KW-1133">Transmembrane helix</keyword>
<dbReference type="SMART" id="SM00679">
    <property type="entry name" value="CTNS"/>
    <property type="match status" value="2"/>
</dbReference>
<evidence type="ECO:0000256" key="5">
    <source>
        <dbReference type="ARBA" id="ARBA00038039"/>
    </source>
</evidence>
<keyword evidence="4 6" id="KW-0472">Membrane</keyword>
<dbReference type="PANTHER" id="PTHR16201">
    <property type="entry name" value="SEVEN TRANSMEMBRANE PROTEIN 1-RELATED"/>
    <property type="match status" value="1"/>
</dbReference>
<dbReference type="AlphaFoldDB" id="A0AA36DH81"/>
<dbReference type="PANTHER" id="PTHR16201:SF34">
    <property type="entry name" value="LYSOSOMAL AMINO ACID TRANSPORTER 1"/>
    <property type="match status" value="1"/>
</dbReference>
<reference evidence="7" key="1">
    <citation type="submission" date="2023-06" db="EMBL/GenBank/DDBJ databases">
        <authorList>
            <person name="Delattre M."/>
        </authorList>
    </citation>
    <scope>NUCLEOTIDE SEQUENCE</scope>
    <source>
        <strain evidence="7">AF72</strain>
    </source>
</reference>
<feature type="transmembrane region" description="Helical" evidence="6">
    <location>
        <begin position="364"/>
        <end position="386"/>
    </location>
</feature>
<comment type="similarity">
    <text evidence="5">Belongs to the laat-1 family.</text>
</comment>
<feature type="transmembrane region" description="Helical" evidence="6">
    <location>
        <begin position="533"/>
        <end position="549"/>
    </location>
</feature>
<feature type="transmembrane region" description="Helical" evidence="6">
    <location>
        <begin position="570"/>
        <end position="595"/>
    </location>
</feature>